<protein>
    <submittedName>
        <fullName evidence="3">L-fuculose-phosphate aldolase</fullName>
    </submittedName>
</protein>
<dbReference type="FunFam" id="3.40.225.10:FF:000009">
    <property type="entry name" value="Class II aldolase/adducin N-terminal"/>
    <property type="match status" value="1"/>
</dbReference>
<dbReference type="HOGENOM" id="CLU_006033_1_2_1"/>
<evidence type="ECO:0000313" key="3">
    <source>
        <dbReference type="EMBL" id="EXJ56380.1"/>
    </source>
</evidence>
<evidence type="ECO:0000256" key="1">
    <source>
        <dbReference type="SAM" id="MobiDB-lite"/>
    </source>
</evidence>
<dbReference type="SMART" id="SM01007">
    <property type="entry name" value="Aldolase_II"/>
    <property type="match status" value="1"/>
</dbReference>
<dbReference type="RefSeq" id="XP_007751406.1">
    <property type="nucleotide sequence ID" value="XM_007753216.1"/>
</dbReference>
<feature type="region of interest" description="Disordered" evidence="1">
    <location>
        <begin position="1"/>
        <end position="45"/>
    </location>
</feature>
<feature type="domain" description="Class II aldolase/adducin N-terminal" evidence="2">
    <location>
        <begin position="70"/>
        <end position="254"/>
    </location>
</feature>
<comment type="caution">
    <text evidence="3">The sequence shown here is derived from an EMBL/GenBank/DDBJ whole genome shotgun (WGS) entry which is preliminary data.</text>
</comment>
<dbReference type="InterPro" id="IPR001303">
    <property type="entry name" value="Aldolase_II/adducin_N"/>
</dbReference>
<gene>
    <name evidence="3" type="ORF">A1O5_12647</name>
</gene>
<dbReference type="eggNOG" id="KOG3699">
    <property type="taxonomic scope" value="Eukaryota"/>
</dbReference>
<dbReference type="Gene3D" id="3.40.225.10">
    <property type="entry name" value="Class II aldolase/adducin N-terminal domain"/>
    <property type="match status" value="1"/>
</dbReference>
<dbReference type="InterPro" id="IPR036409">
    <property type="entry name" value="Aldolase_II/adducin_N_sf"/>
</dbReference>
<name>W9VTP3_9EURO</name>
<dbReference type="PANTHER" id="PTHR10672:SF25">
    <property type="entry name" value="MEIOTICALLY UP-REGULATED GENE 14 PROTEIN"/>
    <property type="match status" value="1"/>
</dbReference>
<dbReference type="Pfam" id="PF00596">
    <property type="entry name" value="Aldolase_II"/>
    <property type="match status" value="1"/>
</dbReference>
<dbReference type="GeneID" id="19197333"/>
<dbReference type="GO" id="GO:0005856">
    <property type="term" value="C:cytoskeleton"/>
    <property type="evidence" value="ECO:0007669"/>
    <property type="project" value="TreeGrafter"/>
</dbReference>
<dbReference type="Proteomes" id="UP000019471">
    <property type="component" value="Unassembled WGS sequence"/>
</dbReference>
<evidence type="ECO:0000259" key="2">
    <source>
        <dbReference type="SMART" id="SM01007"/>
    </source>
</evidence>
<dbReference type="SUPFAM" id="SSF53639">
    <property type="entry name" value="AraD/HMP-PK domain-like"/>
    <property type="match status" value="1"/>
</dbReference>
<sequence>MAPIASSDLVSVPESKYGTTHKTPNVGDSKEPQKKKQKKTPLEALSHGPVTLAGVPLFPTFASQRKWQLEHMAAAFRHWARSGYIEGMSGHISIRDPEFHDAFWTNPLGVHFGVLNASDMILVNFQGDIISGNPLKPPNAAGVLIHGAIHKARQDVHAVCHCHSVHGKAWSVFGKRLEMLTQDACKFFGDAQAVYDNHGGVVLAEVEGERIAAALGAKAKGCILRNHGILTVGATVDEAAWLFTSMENSCRIQLLAEAAAANNIAKVVIPDEEARFNFDAESDADVCYCEFQVYYDYEERDCRGEFKDFCE</sequence>
<dbReference type="GO" id="GO:0051015">
    <property type="term" value="F:actin filament binding"/>
    <property type="evidence" value="ECO:0007669"/>
    <property type="project" value="TreeGrafter"/>
</dbReference>
<dbReference type="InterPro" id="IPR051017">
    <property type="entry name" value="Aldolase-II_Adducin_sf"/>
</dbReference>
<dbReference type="NCBIfam" id="NF004855">
    <property type="entry name" value="PRK06208.1"/>
    <property type="match status" value="1"/>
</dbReference>
<accession>W9VTP3</accession>
<evidence type="ECO:0000313" key="4">
    <source>
        <dbReference type="Proteomes" id="UP000019471"/>
    </source>
</evidence>
<reference evidence="3 4" key="1">
    <citation type="submission" date="2013-03" db="EMBL/GenBank/DDBJ databases">
        <title>The Genome Sequence of Cladophialophora psammophila CBS 110553.</title>
        <authorList>
            <consortium name="The Broad Institute Genomics Platform"/>
            <person name="Cuomo C."/>
            <person name="de Hoog S."/>
            <person name="Gorbushina A."/>
            <person name="Walker B."/>
            <person name="Young S.K."/>
            <person name="Zeng Q."/>
            <person name="Gargeya S."/>
            <person name="Fitzgerald M."/>
            <person name="Haas B."/>
            <person name="Abouelleil A."/>
            <person name="Allen A.W."/>
            <person name="Alvarado L."/>
            <person name="Arachchi H.M."/>
            <person name="Berlin A.M."/>
            <person name="Chapman S.B."/>
            <person name="Gainer-Dewar J."/>
            <person name="Goldberg J."/>
            <person name="Griggs A."/>
            <person name="Gujja S."/>
            <person name="Hansen M."/>
            <person name="Howarth C."/>
            <person name="Imamovic A."/>
            <person name="Ireland A."/>
            <person name="Larimer J."/>
            <person name="McCowan C."/>
            <person name="Murphy C."/>
            <person name="Pearson M."/>
            <person name="Poon T.W."/>
            <person name="Priest M."/>
            <person name="Roberts A."/>
            <person name="Saif S."/>
            <person name="Shea T."/>
            <person name="Sisk P."/>
            <person name="Sykes S."/>
            <person name="Wortman J."/>
            <person name="Nusbaum C."/>
            <person name="Birren B."/>
        </authorList>
    </citation>
    <scope>NUCLEOTIDE SEQUENCE [LARGE SCALE GENOMIC DNA]</scope>
    <source>
        <strain evidence="3 4">CBS 110553</strain>
    </source>
</reference>
<organism evidence="3 4">
    <name type="scientific">Cladophialophora psammophila CBS 110553</name>
    <dbReference type="NCBI Taxonomy" id="1182543"/>
    <lineage>
        <taxon>Eukaryota</taxon>
        <taxon>Fungi</taxon>
        <taxon>Dikarya</taxon>
        <taxon>Ascomycota</taxon>
        <taxon>Pezizomycotina</taxon>
        <taxon>Eurotiomycetes</taxon>
        <taxon>Chaetothyriomycetidae</taxon>
        <taxon>Chaetothyriales</taxon>
        <taxon>Herpotrichiellaceae</taxon>
        <taxon>Cladophialophora</taxon>
    </lineage>
</organism>
<dbReference type="EMBL" id="AMGX01000035">
    <property type="protein sequence ID" value="EXJ56380.1"/>
    <property type="molecule type" value="Genomic_DNA"/>
</dbReference>
<dbReference type="STRING" id="1182543.W9VTP3"/>
<dbReference type="AlphaFoldDB" id="W9VTP3"/>
<keyword evidence="4" id="KW-1185">Reference proteome</keyword>
<proteinExistence type="predicted"/>
<dbReference type="PANTHER" id="PTHR10672">
    <property type="entry name" value="ADDUCIN"/>
    <property type="match status" value="1"/>
</dbReference>
<dbReference type="OrthoDB" id="3238794at2759"/>